<reference evidence="20" key="1">
    <citation type="submission" date="2025-08" db="UniProtKB">
        <authorList>
            <consortium name="RefSeq"/>
        </authorList>
    </citation>
    <scope>IDENTIFICATION</scope>
    <source>
        <tissue evidence="20">Blood</tissue>
    </source>
</reference>
<dbReference type="FunFam" id="2.10.25.10:FF:000034">
    <property type="entry name" value="Laminin subunit alpha 3"/>
    <property type="match status" value="1"/>
</dbReference>
<dbReference type="Gene3D" id="2.60.120.260">
    <property type="entry name" value="Galactose-binding domain-like"/>
    <property type="match status" value="1"/>
</dbReference>
<feature type="disulfide bond" evidence="13">
    <location>
        <begin position="812"/>
        <end position="824"/>
    </location>
</feature>
<dbReference type="GO" id="GO:0009887">
    <property type="term" value="P:animal organ morphogenesis"/>
    <property type="evidence" value="ECO:0007669"/>
    <property type="project" value="TreeGrafter"/>
</dbReference>
<dbReference type="FunFam" id="2.10.25.10:FF:000430">
    <property type="entry name" value="Laminin subunit alpha 5"/>
    <property type="match status" value="1"/>
</dbReference>
<feature type="disulfide bond" evidence="13">
    <location>
        <begin position="833"/>
        <end position="842"/>
    </location>
</feature>
<dbReference type="FunFam" id="2.10.25.10:FF:000437">
    <property type="entry name" value="Laminin subunit alpha 5"/>
    <property type="match status" value="1"/>
</dbReference>
<dbReference type="GO" id="GO:0005576">
    <property type="term" value="C:extracellular region"/>
    <property type="evidence" value="ECO:0007669"/>
    <property type="project" value="UniProtKB-ARBA"/>
</dbReference>
<feature type="disulfide bond" evidence="13">
    <location>
        <begin position="1531"/>
        <end position="1543"/>
    </location>
</feature>
<dbReference type="PROSITE" id="PS51115">
    <property type="entry name" value="LAMININ_IVA"/>
    <property type="match status" value="1"/>
</dbReference>
<feature type="region of interest" description="Disordered" evidence="15">
    <location>
        <begin position="477"/>
        <end position="498"/>
    </location>
</feature>
<evidence type="ECO:0000259" key="16">
    <source>
        <dbReference type="PROSITE" id="PS50027"/>
    </source>
</evidence>
<dbReference type="FunFam" id="2.10.25.10:FF:000209">
    <property type="entry name" value="Laminin subunit alpha 5"/>
    <property type="match status" value="1"/>
</dbReference>
<feature type="region of interest" description="Disordered" evidence="15">
    <location>
        <begin position="1205"/>
        <end position="1227"/>
    </location>
</feature>
<dbReference type="CDD" id="cd00110">
    <property type="entry name" value="LamG"/>
    <property type="match status" value="1"/>
</dbReference>
<dbReference type="InterPro" id="IPR050440">
    <property type="entry name" value="Laminin/Netrin_ECM"/>
</dbReference>
<dbReference type="Gene3D" id="2.10.25.10">
    <property type="entry name" value="Laminin"/>
    <property type="match status" value="13"/>
</dbReference>
<dbReference type="GO" id="GO:0005604">
    <property type="term" value="C:basement membrane"/>
    <property type="evidence" value="ECO:0007669"/>
    <property type="project" value="UniProtKB-SubCell"/>
</dbReference>
<dbReference type="FunFam" id="2.10.25.10:FF:000083">
    <property type="entry name" value="Laminin subunit alpha"/>
    <property type="match status" value="2"/>
</dbReference>
<feature type="disulfide bond" evidence="13">
    <location>
        <begin position="1394"/>
        <end position="1411"/>
    </location>
</feature>
<dbReference type="SUPFAM" id="SSF49899">
    <property type="entry name" value="Concanavalin A-like lectins/glucanases"/>
    <property type="match status" value="1"/>
</dbReference>
<evidence type="ECO:0000256" key="11">
    <source>
        <dbReference type="ARBA" id="ARBA00023292"/>
    </source>
</evidence>
<evidence type="ECO:0000256" key="15">
    <source>
        <dbReference type="SAM" id="MobiDB-lite"/>
    </source>
</evidence>
<evidence type="ECO:0000256" key="8">
    <source>
        <dbReference type="ARBA" id="ARBA00023054"/>
    </source>
</evidence>
<feature type="compositionally biased region" description="Basic residues" evidence="15">
    <location>
        <begin position="132"/>
        <end position="156"/>
    </location>
</feature>
<evidence type="ECO:0000259" key="17">
    <source>
        <dbReference type="PROSITE" id="PS50050"/>
    </source>
</evidence>
<keyword evidence="6" id="KW-0084">Basement membrane</keyword>
<dbReference type="PROSITE" id="PS50050">
    <property type="entry name" value="TNFR_NGFR_2"/>
    <property type="match status" value="1"/>
</dbReference>
<dbReference type="InterPro" id="IPR000742">
    <property type="entry name" value="EGF"/>
</dbReference>
<dbReference type="FunFam" id="2.10.25.10:FF:000084">
    <property type="entry name" value="Laminin subunit alpha 3"/>
    <property type="match status" value="1"/>
</dbReference>
<dbReference type="InterPro" id="IPR013320">
    <property type="entry name" value="ConA-like_dom_sf"/>
</dbReference>
<feature type="coiled-coil region" evidence="14">
    <location>
        <begin position="1936"/>
        <end position="2042"/>
    </location>
</feature>
<feature type="domain" description="Laminin EGF-like" evidence="16">
    <location>
        <begin position="911"/>
        <end position="963"/>
    </location>
</feature>
<dbReference type="GO" id="GO:0009888">
    <property type="term" value="P:tissue development"/>
    <property type="evidence" value="ECO:0007669"/>
    <property type="project" value="TreeGrafter"/>
</dbReference>
<dbReference type="GO" id="GO:0007411">
    <property type="term" value="P:axon guidance"/>
    <property type="evidence" value="ECO:0007669"/>
    <property type="project" value="TreeGrafter"/>
</dbReference>
<feature type="domain" description="TNFR-Cys" evidence="17">
    <location>
        <begin position="1794"/>
        <end position="1842"/>
    </location>
</feature>
<feature type="domain" description="Laminin EGF-like" evidence="16">
    <location>
        <begin position="767"/>
        <end position="811"/>
    </location>
</feature>
<evidence type="ECO:0000256" key="1">
    <source>
        <dbReference type="ARBA" id="ARBA00004302"/>
    </source>
</evidence>
<feature type="disulfide bond" evidence="13">
    <location>
        <begin position="676"/>
        <end position="688"/>
    </location>
</feature>
<evidence type="ECO:0000256" key="13">
    <source>
        <dbReference type="PROSITE-ProRule" id="PRU00460"/>
    </source>
</evidence>
<dbReference type="GO" id="GO:0007155">
    <property type="term" value="P:cell adhesion"/>
    <property type="evidence" value="ECO:0007669"/>
    <property type="project" value="UniProtKB-KW"/>
</dbReference>
<comment type="subcellular location">
    <subcellularLocation>
        <location evidence="1">Secreted</location>
        <location evidence="1">Extracellular space</location>
        <location evidence="1">Extracellular matrix</location>
        <location evidence="1">Basement membrane</location>
    </subcellularLocation>
</comment>
<feature type="domain" description="Laminin EGF-like" evidence="16">
    <location>
        <begin position="728"/>
        <end position="766"/>
    </location>
</feature>
<feature type="disulfide bond" evidence="13">
    <location>
        <begin position="767"/>
        <end position="779"/>
    </location>
</feature>
<evidence type="ECO:0000256" key="3">
    <source>
        <dbReference type="ARBA" id="ARBA00022530"/>
    </source>
</evidence>
<dbReference type="Pfam" id="PF06009">
    <property type="entry name" value="Laminin_II"/>
    <property type="match status" value="1"/>
</dbReference>
<feature type="region of interest" description="Disordered" evidence="15">
    <location>
        <begin position="114"/>
        <end position="185"/>
    </location>
</feature>
<dbReference type="CTD" id="3911"/>
<dbReference type="PANTHER" id="PTHR10574">
    <property type="entry name" value="NETRIN/LAMININ-RELATED"/>
    <property type="match status" value="1"/>
</dbReference>
<dbReference type="Proteomes" id="UP000515131">
    <property type="component" value="Unplaced"/>
</dbReference>
<dbReference type="GeneID" id="112869056"/>
<evidence type="ECO:0000259" key="18">
    <source>
        <dbReference type="PROSITE" id="PS51115"/>
    </source>
</evidence>
<dbReference type="Pfam" id="PF24973">
    <property type="entry name" value="EGF_LMN_ATRN"/>
    <property type="match status" value="1"/>
</dbReference>
<keyword evidence="7" id="KW-0130">Cell adhesion</keyword>
<dbReference type="SMART" id="SM00136">
    <property type="entry name" value="LamNT"/>
    <property type="match status" value="1"/>
</dbReference>
<feature type="repeat" description="TNFR-Cys" evidence="12">
    <location>
        <begin position="1794"/>
        <end position="1842"/>
    </location>
</feature>
<gene>
    <name evidence="20" type="primary">LAMA5</name>
</gene>
<dbReference type="SMART" id="SM00180">
    <property type="entry name" value="EGF_Lam"/>
    <property type="match status" value="15"/>
</dbReference>
<keyword evidence="8 14" id="KW-0175">Coiled coil</keyword>
<evidence type="ECO:0000313" key="19">
    <source>
        <dbReference type="Proteomes" id="UP000515131"/>
    </source>
</evidence>
<evidence type="ECO:0000256" key="4">
    <source>
        <dbReference type="ARBA" id="ARBA00022729"/>
    </source>
</evidence>
<dbReference type="PROSITE" id="PS50027">
    <property type="entry name" value="EGF_LAM_2"/>
    <property type="match status" value="10"/>
</dbReference>
<dbReference type="InterPro" id="IPR002049">
    <property type="entry name" value="LE_dom"/>
</dbReference>
<feature type="disulfide bond" evidence="13">
    <location>
        <begin position="1533"/>
        <end position="1550"/>
    </location>
</feature>
<dbReference type="PRINTS" id="PR00011">
    <property type="entry name" value="EGFLAMININ"/>
</dbReference>
<comment type="caution">
    <text evidence="13">Lacks conserved residue(s) required for the propagation of feature annotation.</text>
</comment>
<dbReference type="Pfam" id="PF00055">
    <property type="entry name" value="Laminin_N"/>
    <property type="match status" value="1"/>
</dbReference>
<feature type="disulfide bond" evidence="13">
    <location>
        <begin position="1552"/>
        <end position="1561"/>
    </location>
</feature>
<feature type="domain" description="Laminin EGF-like" evidence="16">
    <location>
        <begin position="629"/>
        <end position="675"/>
    </location>
</feature>
<evidence type="ECO:0000313" key="20">
    <source>
        <dbReference type="RefSeq" id="XP_025787906.1"/>
    </source>
</evidence>
<evidence type="ECO:0000256" key="14">
    <source>
        <dbReference type="SAM" id="Coils"/>
    </source>
</evidence>
<dbReference type="PROSITE" id="PS01248">
    <property type="entry name" value="EGF_LAM_1"/>
    <property type="match status" value="6"/>
</dbReference>
<keyword evidence="11 13" id="KW-0424">Laminin EGF-like domain</keyword>
<feature type="disulfide bond" evidence="13">
    <location>
        <begin position="1392"/>
        <end position="1404"/>
    </location>
</feature>
<feature type="domain" description="Laminin EGF-like" evidence="16">
    <location>
        <begin position="676"/>
        <end position="726"/>
    </location>
</feature>
<proteinExistence type="predicted"/>
<keyword evidence="3" id="KW-0272">Extracellular matrix</keyword>
<dbReference type="Gene3D" id="2.60.120.200">
    <property type="match status" value="1"/>
</dbReference>
<feature type="disulfide bond" evidence="13">
    <location>
        <begin position="697"/>
        <end position="706"/>
    </location>
</feature>
<feature type="disulfide bond" evidence="13">
    <location>
        <begin position="629"/>
        <end position="641"/>
    </location>
</feature>
<organism evidence="19 20">
    <name type="scientific">Puma concolor</name>
    <name type="common">Mountain lion</name>
    <name type="synonym">Felis concolor</name>
    <dbReference type="NCBI Taxonomy" id="9696"/>
    <lineage>
        <taxon>Eukaryota</taxon>
        <taxon>Metazoa</taxon>
        <taxon>Chordata</taxon>
        <taxon>Craniata</taxon>
        <taxon>Vertebrata</taxon>
        <taxon>Euteleostomi</taxon>
        <taxon>Mammalia</taxon>
        <taxon>Eutheria</taxon>
        <taxon>Laurasiatheria</taxon>
        <taxon>Carnivora</taxon>
        <taxon>Feliformia</taxon>
        <taxon>Felidae</taxon>
        <taxon>Felinae</taxon>
        <taxon>Puma</taxon>
    </lineage>
</organism>
<evidence type="ECO:0000256" key="9">
    <source>
        <dbReference type="ARBA" id="ARBA00023157"/>
    </source>
</evidence>
<dbReference type="SMART" id="SM00281">
    <property type="entry name" value="LamB"/>
    <property type="match status" value="1"/>
</dbReference>
<dbReference type="FunFam" id="2.10.25.10:FF:000090">
    <property type="entry name" value="laminin subunit alpha"/>
    <property type="match status" value="1"/>
</dbReference>
<feature type="region of interest" description="Disordered" evidence="15">
    <location>
        <begin position="1"/>
        <end position="93"/>
    </location>
</feature>
<feature type="disulfide bond" evidence="13">
    <location>
        <begin position="652"/>
        <end position="661"/>
    </location>
</feature>
<feature type="disulfide bond" evidence="13">
    <location>
        <begin position="1506"/>
        <end position="1515"/>
    </location>
</feature>
<feature type="domain" description="Laminin EGF-like" evidence="16">
    <location>
        <begin position="1392"/>
        <end position="1437"/>
    </location>
</feature>
<dbReference type="InterPro" id="IPR001791">
    <property type="entry name" value="Laminin_G"/>
</dbReference>
<keyword evidence="10" id="KW-0325">Glycoprotein</keyword>
<dbReference type="RefSeq" id="XP_025787906.1">
    <property type="nucleotide sequence ID" value="XM_025932121.1"/>
</dbReference>
<feature type="disulfide bond" evidence="13">
    <location>
        <begin position="742"/>
        <end position="751"/>
    </location>
</feature>
<feature type="region of interest" description="Disordered" evidence="15">
    <location>
        <begin position="339"/>
        <end position="380"/>
    </location>
</feature>
<sequence length="2224" mass="237667">MPSDWEARPLGSEGSHSPPLPAGPSSDVGKLTWGGGGFPASRAQTTRTPSYRGGATGQGIFQRASACPARGSGPEQKMAEATGTSRAQGGPQWAPVPCASWSISLFQNISKPSLVQNDADTGGSRRGEKPKLQRQRRLPPVRRGRSAAKRCPKLGKPRAEPPGWEERAGRRGRGGAARDREPGPGAAVQFLSLGLRLLICKMGTVREPSSPEFRIGPRQVAGPWQKQLLGPTWDPLIVLWPRQGQYCDICTAAHSNRAHPVSNAIDGTERWWQSPPLSRGLHYNEVNVTLDLGQTRLALQHQPRRDPTLGTDGCEPGPGPPGEPHARCPLLRRACEQTEAVGRQPGRVIRDAAGSGTGSPSPGAGKGMRTGGERRASPEGVRGVLGVTDVRVAMADAAATDADVLDAIIILHPRAVSATAHPHQPQPGQTAPGAHRSASHPAGDGGVPQRLAHEVAQQRVCAQEAQTDVGSFGEVTQQGPAGTGHRAAPEPTSPFSRGTIREYSVEQTTWSSRVMRSSVCGPNRSKQSLLEAVCGNRAGSGSVPINVAGHGGAGQVRQGDVRAPDRLPLLLLELLGHEAGLMRAKMWHQRSWQHQRLDPARAHHPEVRSRRVGELDEHIGHVENLREDCDCSAAGTQGNACRKDPRVGRCVCKPAFQGVHCELCAPGFYGPSCQPCRCSSPGVVNGDCDPDSGHCVCREGFEGAACDRCAPGYFHFPLCQLCGCSPVGTLPEGCDEAGRCPCRPGFDGPHCDRCSPGHHGYPDCHACTCDPRGALDQLCGAGGVCLCRPGYTGATCQECSPGFHGFPHCAPCRCSAEGSLHVACDPRSGQCSCRPHVTGLRCDACVPGAYNFPSCEAGSCHPAGLAPADHTRPEAQAPCTCRAHVEGPSCDRCKPGFWGLSPSNPEGCTRCSCDPRGTLGGVAECRPGDGQCSCKPHVCGQACAACRDGFFGLDRADYFGCRSCRCDVGGALGQGCDSRTGACRCRPNTQGLTCAEPARDHYLPDLHDLRLELEEAATPEGRTARFGFNPLEFESFGWRGYAQMSPIQVDVQLQVAVPQPGRYVLVVEYANEDARQEVGVGVHVPRRAPQQGALTLHPCLYSTLCRGAALDTQHHLAVFHLDTEASVRLTAKQARFFLHSVTLVPVETFSLEFVEPRVRCVSSHGAFEPSSATCLPSRFPKPPQPIILRDCRVLPLPPGLPLARSQDFTPGALPPGPQPRPSTAVDPDVEPTLLRHPQGTVVFTTHVPALGRYAFLLHGYQPAHPTFTVEVLVSGGRVWQGHANASFCPHGYGCRILVVCEGQTVLDVTDSELTVTVRVPEGRWLWLEYVLVVPEEAYSSSYLREEPLDKSYDFISQCASQGYHISPSSSSQFCRDAASSLSLFYNNGARPCGCHEMGATGPTCEPFGGQCPCRAHVIGRDCSRCATGYWGFPSCRPCDCRGRLCDELTGRCVCPPRTVPPECIVCQPQTFGCHPLVGCEECNCSGPGVQELTDPTCDMDSGQCKCRPNVAGRRCDTCAPGFHGYPSCRPCDCHEAGSTPGVCDPLTGQCYCKENVQGLRCDQCRLGTFFLDAANPKGCTRCFCFGATERCGSSAHTRRELVDMEGWTLLSSDRQVVPHELRAASELLYADLRLGAEAFPELYWQAPPSYLGDKVSSYGGTLRYELHSETQRGDVFIPMESRPDVVLQGNQMSIMFLEPAYPAPGHVHRGQLQLVEGNFRHTETHSAVSREELMMVLAGLEELHIRALFSQTSSAVSLRRVALEVAGEAGGGPPASNVESCMCPANYLGDSCQECAPGYYRDVKGLFLGRCVPCQCHGHSDRCLPGSGVCEGCQHNTEGDRCEHCQAGFVRSGSEDPTAPCVSCPCPLAVPSNNFAVGCVLRGGRTQCLCKPGYAGASCEREGWACVPGVGEEGLPGLRLPSATARATLQGTGTPLRDAQAKKEQLAARVREVQAMLAMDTDETSRKIAHAKAVAAGAQDTAARVQSRIRNMQQNLERWQGQYGDLRSQDLGQVVLDAGRSVSTLEKTLPRLLAKLSLLENRGAHNASLALSTNIGRVRELIAQARGAASKVKVPMKFNGRSGVQLRAPRDLSDLAAYTALKFYLQSPKMASGQVTGDRFVLYMGSRQPSYKDPVPAVTKGGNTLRLTVDTQTNGTRGPTVAVASGDALAPLHLGGLPGPTNTQAGPLAYHGCMRNLVVNRSPVTWPRSVGVQGAVGASGCPTT</sequence>
<feature type="disulfide bond" evidence="13">
    <location>
        <begin position="678"/>
        <end position="695"/>
    </location>
</feature>
<dbReference type="CDD" id="cd00055">
    <property type="entry name" value="EGF_Lam"/>
    <property type="match status" value="11"/>
</dbReference>
<dbReference type="InterPro" id="IPR000034">
    <property type="entry name" value="Laminin_IV"/>
</dbReference>
<dbReference type="KEGG" id="pcoo:112869056"/>
<dbReference type="GO" id="GO:0005201">
    <property type="term" value="F:extracellular matrix structural constituent"/>
    <property type="evidence" value="ECO:0007669"/>
    <property type="project" value="TreeGrafter"/>
</dbReference>
<dbReference type="SUPFAM" id="SSF57196">
    <property type="entry name" value="EGF/Laminin"/>
    <property type="match status" value="12"/>
</dbReference>
<feature type="domain" description="Laminin EGF-like" evidence="16">
    <location>
        <begin position="1814"/>
        <end position="1863"/>
    </location>
</feature>
<accession>A0A6P6II80</accession>
<feature type="domain" description="Laminin IV type A" evidence="18">
    <location>
        <begin position="1602"/>
        <end position="1780"/>
    </location>
</feature>
<keyword evidence="2" id="KW-0964">Secreted</keyword>
<keyword evidence="4" id="KW-0732">Signal</keyword>
<dbReference type="InterPro" id="IPR008211">
    <property type="entry name" value="Laminin_N"/>
</dbReference>
<keyword evidence="9 13" id="KW-1015">Disulfide bond</keyword>
<protein>
    <submittedName>
        <fullName evidence="20">Laminin subunit alpha-5</fullName>
    </submittedName>
</protein>
<feature type="disulfide bond" evidence="13">
    <location>
        <begin position="814"/>
        <end position="831"/>
    </location>
</feature>
<feature type="disulfide bond" evidence="13">
    <location>
        <begin position="1413"/>
        <end position="1422"/>
    </location>
</feature>
<evidence type="ECO:0000256" key="12">
    <source>
        <dbReference type="PROSITE-ProRule" id="PRU00206"/>
    </source>
</evidence>
<dbReference type="InterPro" id="IPR010307">
    <property type="entry name" value="Laminin_dom_II"/>
</dbReference>
<evidence type="ECO:0000256" key="2">
    <source>
        <dbReference type="ARBA" id="ARBA00022525"/>
    </source>
</evidence>
<evidence type="ECO:0000256" key="6">
    <source>
        <dbReference type="ARBA" id="ARBA00022869"/>
    </source>
</evidence>
<feature type="disulfide bond" evidence="13">
    <location>
        <begin position="1833"/>
        <end position="1842"/>
    </location>
</feature>
<feature type="disulfide bond" evidence="13">
    <location>
        <begin position="787"/>
        <end position="796"/>
    </location>
</feature>
<name>A0A6P6II80_PUMCO</name>
<dbReference type="Pfam" id="PF00053">
    <property type="entry name" value="EGF_laminin"/>
    <property type="match status" value="11"/>
</dbReference>
<dbReference type="Pfam" id="PF02210">
    <property type="entry name" value="Laminin_G_2"/>
    <property type="match status" value="1"/>
</dbReference>
<dbReference type="InterPro" id="IPR056863">
    <property type="entry name" value="LMN_ATRN_NET-like_EGF"/>
</dbReference>
<dbReference type="PANTHER" id="PTHR10574:SF261">
    <property type="entry name" value="LAMININ SUBUNIT ALPHA-5"/>
    <property type="match status" value="1"/>
</dbReference>
<feature type="domain" description="Laminin EGF-like" evidence="16">
    <location>
        <begin position="1531"/>
        <end position="1581"/>
    </location>
</feature>
<feature type="region of interest" description="Disordered" evidence="15">
    <location>
        <begin position="418"/>
        <end position="448"/>
    </location>
</feature>
<evidence type="ECO:0000256" key="10">
    <source>
        <dbReference type="ARBA" id="ARBA00023180"/>
    </source>
</evidence>
<feature type="compositionally biased region" description="Low complexity" evidence="15">
    <location>
        <begin position="352"/>
        <end position="363"/>
    </location>
</feature>
<dbReference type="Pfam" id="PF00052">
    <property type="entry name" value="Laminin_B"/>
    <property type="match status" value="1"/>
</dbReference>
<evidence type="ECO:0000256" key="7">
    <source>
        <dbReference type="ARBA" id="ARBA00022889"/>
    </source>
</evidence>
<keyword evidence="19" id="KW-1185">Reference proteome</keyword>
<feature type="region of interest" description="Disordered" evidence="15">
    <location>
        <begin position="301"/>
        <end position="327"/>
    </location>
</feature>
<feature type="domain" description="Laminin EGF-like" evidence="16">
    <location>
        <begin position="812"/>
        <end position="862"/>
    </location>
</feature>
<evidence type="ECO:0000256" key="5">
    <source>
        <dbReference type="ARBA" id="ARBA00022737"/>
    </source>
</evidence>
<dbReference type="FunFam" id="2.10.25.10:FF:000467">
    <property type="entry name" value="Laminin subunit alpha 5"/>
    <property type="match status" value="1"/>
</dbReference>
<keyword evidence="5" id="KW-0677">Repeat</keyword>
<feature type="domain" description="Laminin EGF-like" evidence="16">
    <location>
        <begin position="1482"/>
        <end position="1530"/>
    </location>
</feature>
<feature type="disulfide bond" evidence="13">
    <location>
        <begin position="934"/>
        <end position="943"/>
    </location>
</feature>
<dbReference type="InterPro" id="IPR001368">
    <property type="entry name" value="TNFR/NGFR_Cys_rich_reg"/>
</dbReference>
<dbReference type="SMART" id="SM00181">
    <property type="entry name" value="EGF"/>
    <property type="match status" value="8"/>
</dbReference>